<dbReference type="EMBL" id="OZ075118">
    <property type="protein sequence ID" value="CAL5091021.1"/>
    <property type="molecule type" value="Genomic_DNA"/>
</dbReference>
<dbReference type="SMART" id="SM00256">
    <property type="entry name" value="FBOX"/>
    <property type="match status" value="1"/>
</dbReference>
<sequence length="424" mass="46968">MGSHEALPDAILELVLLGLDSAPCLLRAAATCKRWRRIITSDAFCSLHKTPPLVAGFYSNSYHKIFVRPRFKPSPSAAAIDAGSFFLHKRLPSVAGFFSNSNQTIFVRPRFEPSPSAAIDAGRFSLDFLPGYDATTNNWTIKDSRSSLLLLYREDSQTGHQDLFVCEPLTRRHVLIPPLNPPFRLSRFGSPAPPPVLLDASADGGAIVGMSSFRVLHLVATTDRIRACTFTSGSTSWRETCVNRRYGPLVLHFVGFAGGRWYWHDGEKNVLALDESDLEFSTSVLPRGDGDGISLVTLAVGRDGEARIVSKGYNNLKIFARVDGGEDYWVLEKTMQLSAAMLGLPRLDDFYLNFSRHQPVDAGAVQIRVLEPGRALRFRLDMDTMEAERLLGPDVIIYLDSRTAYPSEFPWPLSLHACCGDDNT</sequence>
<dbReference type="Pfam" id="PF12937">
    <property type="entry name" value="F-box-like"/>
    <property type="match status" value="1"/>
</dbReference>
<dbReference type="SUPFAM" id="SSF81383">
    <property type="entry name" value="F-box domain"/>
    <property type="match status" value="1"/>
</dbReference>
<proteinExistence type="predicted"/>
<keyword evidence="3" id="KW-1185">Reference proteome</keyword>
<dbReference type="PANTHER" id="PTHR33207">
    <property type="entry name" value="F-BOX DOMAIN CONTAINING PROTEIN-RELATED"/>
    <property type="match status" value="1"/>
</dbReference>
<dbReference type="Gene3D" id="1.20.1280.50">
    <property type="match status" value="1"/>
</dbReference>
<protein>
    <recommendedName>
        <fullName evidence="1">F-box domain-containing protein</fullName>
    </recommendedName>
</protein>
<accession>A0ABC9GBT1</accession>
<reference evidence="2 3" key="2">
    <citation type="submission" date="2024-10" db="EMBL/GenBank/DDBJ databases">
        <authorList>
            <person name="Ryan C."/>
        </authorList>
    </citation>
    <scope>NUCLEOTIDE SEQUENCE [LARGE SCALE GENOMIC DNA]</scope>
</reference>
<dbReference type="Proteomes" id="UP001497457">
    <property type="component" value="Chromosome 8b"/>
</dbReference>
<dbReference type="InterPro" id="IPR036047">
    <property type="entry name" value="F-box-like_dom_sf"/>
</dbReference>
<organism evidence="2 3">
    <name type="scientific">Urochloa decumbens</name>
    <dbReference type="NCBI Taxonomy" id="240449"/>
    <lineage>
        <taxon>Eukaryota</taxon>
        <taxon>Viridiplantae</taxon>
        <taxon>Streptophyta</taxon>
        <taxon>Embryophyta</taxon>
        <taxon>Tracheophyta</taxon>
        <taxon>Spermatophyta</taxon>
        <taxon>Magnoliopsida</taxon>
        <taxon>Liliopsida</taxon>
        <taxon>Poales</taxon>
        <taxon>Poaceae</taxon>
        <taxon>PACMAD clade</taxon>
        <taxon>Panicoideae</taxon>
        <taxon>Panicodae</taxon>
        <taxon>Paniceae</taxon>
        <taxon>Melinidinae</taxon>
        <taxon>Urochloa</taxon>
    </lineage>
</organism>
<dbReference type="InterPro" id="IPR001810">
    <property type="entry name" value="F-box_dom"/>
</dbReference>
<evidence type="ECO:0000313" key="3">
    <source>
        <dbReference type="Proteomes" id="UP001497457"/>
    </source>
</evidence>
<name>A0ABC9GBT1_9POAL</name>
<gene>
    <name evidence="2" type="ORF">URODEC1_LOCUS114153</name>
</gene>
<dbReference type="AlphaFoldDB" id="A0ABC9GBT1"/>
<evidence type="ECO:0000259" key="1">
    <source>
        <dbReference type="SMART" id="SM00256"/>
    </source>
</evidence>
<evidence type="ECO:0000313" key="2">
    <source>
        <dbReference type="EMBL" id="CAL5091021.1"/>
    </source>
</evidence>
<reference evidence="3" key="1">
    <citation type="submission" date="2024-06" db="EMBL/GenBank/DDBJ databases">
        <authorList>
            <person name="Ryan C."/>
        </authorList>
    </citation>
    <scope>NUCLEOTIDE SEQUENCE [LARGE SCALE GENOMIC DNA]</scope>
</reference>
<feature type="domain" description="F-box" evidence="1">
    <location>
        <begin position="7"/>
        <end position="48"/>
    </location>
</feature>